<reference evidence="2 3" key="1">
    <citation type="journal article" date="2020" name="Nature">
        <title>Six reference-quality genomes reveal evolution of bat adaptations.</title>
        <authorList>
            <person name="Jebb D."/>
            <person name="Huang Z."/>
            <person name="Pippel M."/>
            <person name="Hughes G.M."/>
            <person name="Lavrichenko K."/>
            <person name="Devanna P."/>
            <person name="Winkler S."/>
            <person name="Jermiin L.S."/>
            <person name="Skirmuntt E.C."/>
            <person name="Katzourakis A."/>
            <person name="Burkitt-Gray L."/>
            <person name="Ray D.A."/>
            <person name="Sullivan K.A.M."/>
            <person name="Roscito J.G."/>
            <person name="Kirilenko B.M."/>
            <person name="Davalos L.M."/>
            <person name="Corthals A.P."/>
            <person name="Power M.L."/>
            <person name="Jones G."/>
            <person name="Ransome R.D."/>
            <person name="Dechmann D.K.N."/>
            <person name="Locatelli A.G."/>
            <person name="Puechmaille S.J."/>
            <person name="Fedrigo O."/>
            <person name="Jarvis E.D."/>
            <person name="Hiller M."/>
            <person name="Vernes S.C."/>
            <person name="Myers E.W."/>
            <person name="Teeling E.C."/>
        </authorList>
    </citation>
    <scope>NUCLEOTIDE SEQUENCE [LARGE SCALE GENOMIC DNA]</scope>
    <source>
        <strain evidence="2">MPipKuh1</strain>
        <tissue evidence="2">Flight muscle</tissue>
    </source>
</reference>
<dbReference type="Proteomes" id="UP000558488">
    <property type="component" value="Unassembled WGS sequence"/>
</dbReference>
<evidence type="ECO:0000256" key="1">
    <source>
        <dbReference type="SAM" id="Phobius"/>
    </source>
</evidence>
<sequence length="167" mass="18269">MYLCIYIPIYLYIYISISLSIYLSIIYHLSLSIYLSRGQVHEICAWEGRGPSPWPAPSHPLQSGTPQGMSDCLSQSDNPLTIQDNWLLTAHLPAYMIASNCTPCWLGHPSLPPSASLVTLHFQPCQPGQACCSVIWSTLTNPPAGLVTPCSLLGHPLGCYGCLGFYI</sequence>
<dbReference type="EMBL" id="JACAGB010000002">
    <property type="protein sequence ID" value="KAF6382536.1"/>
    <property type="molecule type" value="Genomic_DNA"/>
</dbReference>
<dbReference type="AlphaFoldDB" id="A0A7J8A8P3"/>
<evidence type="ECO:0000313" key="2">
    <source>
        <dbReference type="EMBL" id="KAF6382536.1"/>
    </source>
</evidence>
<proteinExistence type="predicted"/>
<keyword evidence="3" id="KW-1185">Reference proteome</keyword>
<keyword evidence="1" id="KW-0472">Membrane</keyword>
<name>A0A7J8A8P3_PIPKU</name>
<evidence type="ECO:0000313" key="3">
    <source>
        <dbReference type="Proteomes" id="UP000558488"/>
    </source>
</evidence>
<gene>
    <name evidence="2" type="ORF">mPipKuh1_008898</name>
</gene>
<keyword evidence="1" id="KW-1133">Transmembrane helix</keyword>
<accession>A0A7J8A8P3</accession>
<protein>
    <submittedName>
        <fullName evidence="2">Uncharacterized protein</fullName>
    </submittedName>
</protein>
<feature type="transmembrane region" description="Helical" evidence="1">
    <location>
        <begin position="6"/>
        <end position="29"/>
    </location>
</feature>
<organism evidence="2 3">
    <name type="scientific">Pipistrellus kuhlii</name>
    <name type="common">Kuhl's pipistrelle</name>
    <dbReference type="NCBI Taxonomy" id="59472"/>
    <lineage>
        <taxon>Eukaryota</taxon>
        <taxon>Metazoa</taxon>
        <taxon>Chordata</taxon>
        <taxon>Craniata</taxon>
        <taxon>Vertebrata</taxon>
        <taxon>Euteleostomi</taxon>
        <taxon>Mammalia</taxon>
        <taxon>Eutheria</taxon>
        <taxon>Laurasiatheria</taxon>
        <taxon>Chiroptera</taxon>
        <taxon>Yangochiroptera</taxon>
        <taxon>Vespertilionidae</taxon>
        <taxon>Pipistrellus</taxon>
    </lineage>
</organism>
<comment type="caution">
    <text evidence="2">The sequence shown here is derived from an EMBL/GenBank/DDBJ whole genome shotgun (WGS) entry which is preliminary data.</text>
</comment>
<keyword evidence="1" id="KW-0812">Transmembrane</keyword>